<comment type="caution">
    <text evidence="1">The sequence shown here is derived from an EMBL/GenBank/DDBJ whole genome shotgun (WGS) entry which is preliminary data.</text>
</comment>
<sequence length="141" mass="15761">MHVREALPMLPSAMVAQGAAIQAVSAPWIVSHLQHSHPSLFSSTESAAAAAYPDGTPSVMRSCSHAIYPRLRHLNLRALSTNCMETLFSMVSWQLQYKPFADQVVKQLCKVEYLTALASPPFAQRTFHYPKGQRHKSHYLQ</sequence>
<evidence type="ECO:0000313" key="2">
    <source>
        <dbReference type="Proteomes" id="UP000815325"/>
    </source>
</evidence>
<proteinExistence type="predicted"/>
<evidence type="ECO:0000313" key="1">
    <source>
        <dbReference type="EMBL" id="KAF5834320.1"/>
    </source>
</evidence>
<dbReference type="EMBL" id="MU069764">
    <property type="protein sequence ID" value="KAF5834320.1"/>
    <property type="molecule type" value="Genomic_DNA"/>
</dbReference>
<name>A0ABQ7GI72_DUNSA</name>
<accession>A0ABQ7GI72</accession>
<organism evidence="1 2">
    <name type="scientific">Dunaliella salina</name>
    <name type="common">Green alga</name>
    <name type="synonym">Protococcus salinus</name>
    <dbReference type="NCBI Taxonomy" id="3046"/>
    <lineage>
        <taxon>Eukaryota</taxon>
        <taxon>Viridiplantae</taxon>
        <taxon>Chlorophyta</taxon>
        <taxon>core chlorophytes</taxon>
        <taxon>Chlorophyceae</taxon>
        <taxon>CS clade</taxon>
        <taxon>Chlamydomonadales</taxon>
        <taxon>Dunaliellaceae</taxon>
        <taxon>Dunaliella</taxon>
    </lineage>
</organism>
<protein>
    <submittedName>
        <fullName evidence="1">Uncharacterized protein</fullName>
    </submittedName>
</protein>
<gene>
    <name evidence="1" type="ORF">DUNSADRAFT_9063</name>
</gene>
<keyword evidence="2" id="KW-1185">Reference proteome</keyword>
<dbReference type="Proteomes" id="UP000815325">
    <property type="component" value="Unassembled WGS sequence"/>
</dbReference>
<reference evidence="1" key="1">
    <citation type="submission" date="2017-08" db="EMBL/GenBank/DDBJ databases">
        <authorList>
            <person name="Polle J.E."/>
            <person name="Barry K."/>
            <person name="Cushman J."/>
            <person name="Schmutz J."/>
            <person name="Tran D."/>
            <person name="Hathwaick L.T."/>
            <person name="Yim W.C."/>
            <person name="Jenkins J."/>
            <person name="Mckie-Krisberg Z.M."/>
            <person name="Prochnik S."/>
            <person name="Lindquist E."/>
            <person name="Dockter R.B."/>
            <person name="Adam C."/>
            <person name="Molina H."/>
            <person name="Bunkerborg J."/>
            <person name="Jin E."/>
            <person name="Buchheim M."/>
            <person name="Magnuson J."/>
        </authorList>
    </citation>
    <scope>NUCLEOTIDE SEQUENCE</scope>
    <source>
        <strain evidence="1">CCAP 19/18</strain>
    </source>
</reference>